<evidence type="ECO:0000256" key="2">
    <source>
        <dbReference type="ARBA" id="ARBA00022771"/>
    </source>
</evidence>
<comment type="caution">
    <text evidence="7">The sequence shown here is derived from an EMBL/GenBank/DDBJ whole genome shotgun (WGS) entry which is preliminary data.</text>
</comment>
<keyword evidence="1 4" id="KW-0479">Metal-binding</keyword>
<keyword evidence="3 4" id="KW-0862">Zinc</keyword>
<organism evidence="7 8">
    <name type="scientific">Endocarpon pusillum</name>
    <dbReference type="NCBI Taxonomy" id="364733"/>
    <lineage>
        <taxon>Eukaryota</taxon>
        <taxon>Fungi</taxon>
        <taxon>Dikarya</taxon>
        <taxon>Ascomycota</taxon>
        <taxon>Pezizomycotina</taxon>
        <taxon>Eurotiomycetes</taxon>
        <taxon>Chaetothyriomycetidae</taxon>
        <taxon>Verrucariales</taxon>
        <taxon>Verrucariaceae</taxon>
        <taxon>Endocarpon</taxon>
    </lineage>
</organism>
<evidence type="ECO:0000256" key="3">
    <source>
        <dbReference type="ARBA" id="ARBA00022833"/>
    </source>
</evidence>
<feature type="compositionally biased region" description="Acidic residues" evidence="5">
    <location>
        <begin position="376"/>
        <end position="396"/>
    </location>
</feature>
<feature type="region of interest" description="Disordered" evidence="5">
    <location>
        <begin position="15"/>
        <end position="52"/>
    </location>
</feature>
<evidence type="ECO:0000256" key="1">
    <source>
        <dbReference type="ARBA" id="ARBA00022723"/>
    </source>
</evidence>
<dbReference type="SUPFAM" id="SSF90229">
    <property type="entry name" value="CCCH zinc finger"/>
    <property type="match status" value="2"/>
</dbReference>
<evidence type="ECO:0000259" key="6">
    <source>
        <dbReference type="PROSITE" id="PS50103"/>
    </source>
</evidence>
<feature type="zinc finger region" description="C3H1-type" evidence="4">
    <location>
        <begin position="254"/>
        <end position="277"/>
    </location>
</feature>
<feature type="zinc finger region" description="C3H1-type" evidence="4">
    <location>
        <begin position="222"/>
        <end position="250"/>
    </location>
</feature>
<feature type="zinc finger region" description="C3H1-type" evidence="4">
    <location>
        <begin position="305"/>
        <end position="333"/>
    </location>
</feature>
<dbReference type="Gene3D" id="4.10.1000.10">
    <property type="entry name" value="Zinc finger, CCCH-type"/>
    <property type="match status" value="2"/>
</dbReference>
<dbReference type="GO" id="GO:0005634">
    <property type="term" value="C:nucleus"/>
    <property type="evidence" value="ECO:0007669"/>
    <property type="project" value="TreeGrafter"/>
</dbReference>
<evidence type="ECO:0000313" key="7">
    <source>
        <dbReference type="EMBL" id="KAF7510689.1"/>
    </source>
</evidence>
<dbReference type="EMBL" id="JAACFV010000027">
    <property type="protein sequence ID" value="KAF7510689.1"/>
    <property type="molecule type" value="Genomic_DNA"/>
</dbReference>
<feature type="region of interest" description="Disordered" evidence="5">
    <location>
        <begin position="131"/>
        <end position="153"/>
    </location>
</feature>
<dbReference type="PANTHER" id="PTHR46156:SF1">
    <property type="entry name" value="ZINC FINGER CCCH DOMAIN-CONTAINING PROTEIN 3"/>
    <property type="match status" value="1"/>
</dbReference>
<sequence>MTEEEDLLAKIGELAGQINRRKQPNAPQHTPNLSSGYHPRPSFPYSPRSTPYVRGRGQTFQNRSLIANNRAKPVQASSALSISPPDQIKIPRAENLNPMPRGIAKYGRGARAWISEDALRHQLERQKYHSNSLQATGEDSVIHQSVPSGSDTPTPSTAYITVADIPFQVTNGGSKLLRTTDTSTLTKPTPKEAVVSGVIFKRSKNGNLVRAAVAHQGRTPQSGKAKLCRQYTSTGRCSRGDKCFGIHDAARTAICPSVLRGIDCPAGEDCDLSHESSSKVAPSCLHFLRGMCTNHICPYSHAPVDPSAPLCRGFSYLGYCEKGSACGQRHLRECPDYSSGSGCRLKHCPLPHVDRASQMRRNGANKPGNTNRMEVDDNTSDEETQDLDSDNFEEPEELFRSSTFEFPQQQDFVGLT</sequence>
<protein>
    <recommendedName>
        <fullName evidence="6">C3H1-type domain-containing protein</fullName>
    </recommendedName>
</protein>
<dbReference type="InterPro" id="IPR036855">
    <property type="entry name" value="Znf_CCCH_sf"/>
</dbReference>
<gene>
    <name evidence="7" type="ORF">GJ744_006055</name>
</gene>
<dbReference type="AlphaFoldDB" id="A0A8H7AM42"/>
<dbReference type="GO" id="GO:0008270">
    <property type="term" value="F:zinc ion binding"/>
    <property type="evidence" value="ECO:0007669"/>
    <property type="project" value="UniProtKB-KW"/>
</dbReference>
<accession>A0A8H7AM42</accession>
<feature type="domain" description="C3H1-type" evidence="6">
    <location>
        <begin position="222"/>
        <end position="250"/>
    </location>
</feature>
<keyword evidence="8" id="KW-1185">Reference proteome</keyword>
<name>A0A8H7AM42_9EURO</name>
<feature type="zinc finger region" description="C3H1-type" evidence="4">
    <location>
        <begin position="278"/>
        <end position="304"/>
    </location>
</feature>
<dbReference type="PROSITE" id="PS50103">
    <property type="entry name" value="ZF_C3H1"/>
    <property type="match status" value="4"/>
</dbReference>
<feature type="domain" description="C3H1-type" evidence="6">
    <location>
        <begin position="254"/>
        <end position="277"/>
    </location>
</feature>
<evidence type="ECO:0000256" key="4">
    <source>
        <dbReference type="PROSITE-ProRule" id="PRU00723"/>
    </source>
</evidence>
<feature type="domain" description="C3H1-type" evidence="6">
    <location>
        <begin position="305"/>
        <end position="333"/>
    </location>
</feature>
<evidence type="ECO:0000256" key="5">
    <source>
        <dbReference type="SAM" id="MobiDB-lite"/>
    </source>
</evidence>
<dbReference type="PANTHER" id="PTHR46156">
    <property type="entry name" value="CCCH ZINGC FINGER"/>
    <property type="match status" value="1"/>
</dbReference>
<feature type="compositionally biased region" description="Polar residues" evidence="5">
    <location>
        <begin position="25"/>
        <end position="35"/>
    </location>
</feature>
<dbReference type="Proteomes" id="UP000606974">
    <property type="component" value="Unassembled WGS sequence"/>
</dbReference>
<evidence type="ECO:0000313" key="8">
    <source>
        <dbReference type="Proteomes" id="UP000606974"/>
    </source>
</evidence>
<dbReference type="OrthoDB" id="410307at2759"/>
<reference evidence="7" key="1">
    <citation type="submission" date="2020-02" db="EMBL/GenBank/DDBJ databases">
        <authorList>
            <person name="Palmer J.M."/>
        </authorList>
    </citation>
    <scope>NUCLEOTIDE SEQUENCE</scope>
    <source>
        <strain evidence="7">EPUS1.4</strain>
        <tissue evidence="7">Thallus</tissue>
    </source>
</reference>
<keyword evidence="2 4" id="KW-0863">Zinc-finger</keyword>
<dbReference type="InterPro" id="IPR000571">
    <property type="entry name" value="Znf_CCCH"/>
</dbReference>
<dbReference type="SMART" id="SM00356">
    <property type="entry name" value="ZnF_C3H1"/>
    <property type="match status" value="4"/>
</dbReference>
<feature type="compositionally biased region" description="Polar residues" evidence="5">
    <location>
        <begin position="400"/>
        <end position="416"/>
    </location>
</feature>
<feature type="region of interest" description="Disordered" evidence="5">
    <location>
        <begin position="356"/>
        <end position="416"/>
    </location>
</feature>
<feature type="domain" description="C3H1-type" evidence="6">
    <location>
        <begin position="278"/>
        <end position="304"/>
    </location>
</feature>
<proteinExistence type="predicted"/>